<keyword evidence="2" id="KW-1185">Reference proteome</keyword>
<comment type="caution">
    <text evidence="1">The sequence shown here is derived from an EMBL/GenBank/DDBJ whole genome shotgun (WGS) entry which is preliminary data.</text>
</comment>
<protein>
    <submittedName>
        <fullName evidence="1">Uncharacterized protein</fullName>
    </submittedName>
</protein>
<evidence type="ECO:0000313" key="1">
    <source>
        <dbReference type="EMBL" id="KAH6945999.1"/>
    </source>
</evidence>
<name>A0ACB7TMD3_HYAAI</name>
<proteinExistence type="predicted"/>
<gene>
    <name evidence="1" type="ORF">HPB50_011019</name>
</gene>
<dbReference type="EMBL" id="CM023481">
    <property type="protein sequence ID" value="KAH6945999.1"/>
    <property type="molecule type" value="Genomic_DNA"/>
</dbReference>
<dbReference type="Proteomes" id="UP000821845">
    <property type="component" value="Chromosome 1"/>
</dbReference>
<reference evidence="1" key="1">
    <citation type="submission" date="2020-05" db="EMBL/GenBank/DDBJ databases">
        <title>Large-scale comparative analyses of tick genomes elucidate their genetic diversity and vector capacities.</title>
        <authorList>
            <person name="Jia N."/>
            <person name="Wang J."/>
            <person name="Shi W."/>
            <person name="Du L."/>
            <person name="Sun Y."/>
            <person name="Zhan W."/>
            <person name="Jiang J."/>
            <person name="Wang Q."/>
            <person name="Zhang B."/>
            <person name="Ji P."/>
            <person name="Sakyi L.B."/>
            <person name="Cui X."/>
            <person name="Yuan T."/>
            <person name="Jiang B."/>
            <person name="Yang W."/>
            <person name="Lam T.T.-Y."/>
            <person name="Chang Q."/>
            <person name="Ding S."/>
            <person name="Wang X."/>
            <person name="Zhu J."/>
            <person name="Ruan X."/>
            <person name="Zhao L."/>
            <person name="Wei J."/>
            <person name="Que T."/>
            <person name="Du C."/>
            <person name="Cheng J."/>
            <person name="Dai P."/>
            <person name="Han X."/>
            <person name="Huang E."/>
            <person name="Gao Y."/>
            <person name="Liu J."/>
            <person name="Shao H."/>
            <person name="Ye R."/>
            <person name="Li L."/>
            <person name="Wei W."/>
            <person name="Wang X."/>
            <person name="Wang C."/>
            <person name="Yang T."/>
            <person name="Huo Q."/>
            <person name="Li W."/>
            <person name="Guo W."/>
            <person name="Chen H."/>
            <person name="Zhou L."/>
            <person name="Ni X."/>
            <person name="Tian J."/>
            <person name="Zhou Y."/>
            <person name="Sheng Y."/>
            <person name="Liu T."/>
            <person name="Pan Y."/>
            <person name="Xia L."/>
            <person name="Li J."/>
            <person name="Zhao F."/>
            <person name="Cao W."/>
        </authorList>
    </citation>
    <scope>NUCLEOTIDE SEQUENCE</scope>
    <source>
        <strain evidence="1">Hyas-2018</strain>
    </source>
</reference>
<organism evidence="1 2">
    <name type="scientific">Hyalomma asiaticum</name>
    <name type="common">Tick</name>
    <dbReference type="NCBI Taxonomy" id="266040"/>
    <lineage>
        <taxon>Eukaryota</taxon>
        <taxon>Metazoa</taxon>
        <taxon>Ecdysozoa</taxon>
        <taxon>Arthropoda</taxon>
        <taxon>Chelicerata</taxon>
        <taxon>Arachnida</taxon>
        <taxon>Acari</taxon>
        <taxon>Parasitiformes</taxon>
        <taxon>Ixodida</taxon>
        <taxon>Ixodoidea</taxon>
        <taxon>Ixodidae</taxon>
        <taxon>Hyalomminae</taxon>
        <taxon>Hyalomma</taxon>
    </lineage>
</organism>
<accession>A0ACB7TMD3</accession>
<sequence length="317" mass="35987">MVAFAERMLLYRVGGILGRRSEVENDCSKLRELKPEKVATTPPNIDRPIRHSADHSSSVERMPDLRYRYLYPSTHCCCFRGPVHAGFSHKNPRPPSATADYKAKTTKSACNLGASNPATPAVRISYVALRILSSSSHRNTARGGEPGIPCHFRRGCSLRQRFYKRRAAAGRDRWLESSAKQRRGEVHLEKQSRLRYASFPLKLVWMHEYQACATDIFLFPLLLLLHAAGRADAVRWLLSRNRRCEVSAAASTCPEAYWQSDGPQPHLVNDHFRRKTTIQGICIYADYKLDESYTPNRISVRVGSSFHDLQVLEAVDF</sequence>
<evidence type="ECO:0000313" key="2">
    <source>
        <dbReference type="Proteomes" id="UP000821845"/>
    </source>
</evidence>